<dbReference type="AlphaFoldDB" id="A0ABD6BS26"/>
<comment type="caution">
    <text evidence="1">The sequence shown here is derived from an EMBL/GenBank/DDBJ whole genome shotgun (WGS) entry which is preliminary data.</text>
</comment>
<dbReference type="Gene3D" id="3.40.50.10600">
    <property type="entry name" value="SpoIIaa-like domains"/>
    <property type="match status" value="1"/>
</dbReference>
<dbReference type="InterPro" id="IPR021866">
    <property type="entry name" value="SpoIIAA-like"/>
</dbReference>
<dbReference type="InterPro" id="IPR036513">
    <property type="entry name" value="STAS_dom_sf"/>
</dbReference>
<dbReference type="RefSeq" id="WP_267646393.1">
    <property type="nucleotide sequence ID" value="NZ_JANHGR010000001.1"/>
</dbReference>
<gene>
    <name evidence="1" type="ORF">ACFSAU_07955</name>
</gene>
<sequence>MYETLDRSEGRVIGFELHDEVTEADLNGILGEIERTIATQDRPVRVLLRFDDFPGVEFGALDEELGFWLEHGDDIDRHAVVSGSRLIEGLVAVEDRLTEMEIRQFDPDELAVAWAWLA</sequence>
<reference evidence="1 2" key="1">
    <citation type="journal article" date="2019" name="Int. J. Syst. Evol. Microbiol.">
        <title>The Global Catalogue of Microorganisms (GCM) 10K type strain sequencing project: providing services to taxonomists for standard genome sequencing and annotation.</title>
        <authorList>
            <consortium name="The Broad Institute Genomics Platform"/>
            <consortium name="The Broad Institute Genome Sequencing Center for Infectious Disease"/>
            <person name="Wu L."/>
            <person name="Ma J."/>
        </authorList>
    </citation>
    <scope>NUCLEOTIDE SEQUENCE [LARGE SCALE GENOMIC DNA]</scope>
    <source>
        <strain evidence="1 2">CGMCC 1.12859</strain>
    </source>
</reference>
<dbReference type="Pfam" id="PF11964">
    <property type="entry name" value="SpoIIAA-like"/>
    <property type="match status" value="1"/>
</dbReference>
<name>A0ABD6BS26_9EURY</name>
<proteinExistence type="predicted"/>
<evidence type="ECO:0000313" key="1">
    <source>
        <dbReference type="EMBL" id="MFD1567424.1"/>
    </source>
</evidence>
<dbReference type="EMBL" id="JBHUCZ010000003">
    <property type="protein sequence ID" value="MFD1567424.1"/>
    <property type="molecule type" value="Genomic_DNA"/>
</dbReference>
<organism evidence="1 2">
    <name type="scientific">Halolamina litorea</name>
    <dbReference type="NCBI Taxonomy" id="1515593"/>
    <lineage>
        <taxon>Archaea</taxon>
        <taxon>Methanobacteriati</taxon>
        <taxon>Methanobacteriota</taxon>
        <taxon>Stenosarchaea group</taxon>
        <taxon>Halobacteria</taxon>
        <taxon>Halobacteriales</taxon>
        <taxon>Haloferacaceae</taxon>
    </lineage>
</organism>
<dbReference type="InterPro" id="IPR038396">
    <property type="entry name" value="SpoIIAA-like_sf"/>
</dbReference>
<dbReference type="Proteomes" id="UP001597139">
    <property type="component" value="Unassembled WGS sequence"/>
</dbReference>
<dbReference type="SUPFAM" id="SSF52091">
    <property type="entry name" value="SpoIIaa-like"/>
    <property type="match status" value="1"/>
</dbReference>
<keyword evidence="2" id="KW-1185">Reference proteome</keyword>
<protein>
    <submittedName>
        <fullName evidence="1">STAS/SEC14 domain-containing protein</fullName>
    </submittedName>
</protein>
<accession>A0ABD6BS26</accession>
<evidence type="ECO:0000313" key="2">
    <source>
        <dbReference type="Proteomes" id="UP001597139"/>
    </source>
</evidence>